<keyword evidence="3" id="KW-1185">Reference proteome</keyword>
<dbReference type="VEuPathDB" id="FungiDB:AJ78_03484"/>
<feature type="region of interest" description="Disordered" evidence="1">
    <location>
        <begin position="129"/>
        <end position="155"/>
    </location>
</feature>
<evidence type="ECO:0000313" key="3">
    <source>
        <dbReference type="Proteomes" id="UP000182235"/>
    </source>
</evidence>
<dbReference type="OrthoDB" id="5809458at2759"/>
<protein>
    <submittedName>
        <fullName evidence="2">Uncharacterized protein</fullName>
    </submittedName>
</protein>
<name>A0A1J9PJX7_9EURO</name>
<sequence length="189" mass="21102">MLKNDSVFTSGDNSPETIVDSAFITKQLVEQGTLPDLNLKSSDSDDLAIRALIGQTWERRTQFIIQCVTNVLSPIPYQVRVLVSLLVYRNTTQTLYGQGVGRYSAEEIAVFSREIRGVINQHLVLPKNKPTGHDADDRPLCALGTDQPTEADATVGPDSETLVKQFPVILDYAGRIHDIYFPDHDKWED</sequence>
<proteinExistence type="predicted"/>
<dbReference type="AlphaFoldDB" id="A0A1J9PJX7"/>
<evidence type="ECO:0000256" key="1">
    <source>
        <dbReference type="SAM" id="MobiDB-lite"/>
    </source>
</evidence>
<dbReference type="STRING" id="1447872.A0A1J9PJX7"/>
<evidence type="ECO:0000313" key="2">
    <source>
        <dbReference type="EMBL" id="OJD16350.1"/>
    </source>
</evidence>
<organism evidence="2 3">
    <name type="scientific">Emergomyces pasteurianus Ep9510</name>
    <dbReference type="NCBI Taxonomy" id="1447872"/>
    <lineage>
        <taxon>Eukaryota</taxon>
        <taxon>Fungi</taxon>
        <taxon>Dikarya</taxon>
        <taxon>Ascomycota</taxon>
        <taxon>Pezizomycotina</taxon>
        <taxon>Eurotiomycetes</taxon>
        <taxon>Eurotiomycetidae</taxon>
        <taxon>Onygenales</taxon>
        <taxon>Ajellomycetaceae</taxon>
        <taxon>Emergomyces</taxon>
    </lineage>
</organism>
<gene>
    <name evidence="2" type="ORF">AJ78_03484</name>
</gene>
<accession>A0A1J9PJX7</accession>
<comment type="caution">
    <text evidence="2">The sequence shown here is derived from an EMBL/GenBank/DDBJ whole genome shotgun (WGS) entry which is preliminary data.</text>
</comment>
<dbReference type="EMBL" id="LGRN01000112">
    <property type="protein sequence ID" value="OJD16350.1"/>
    <property type="molecule type" value="Genomic_DNA"/>
</dbReference>
<dbReference type="Proteomes" id="UP000182235">
    <property type="component" value="Unassembled WGS sequence"/>
</dbReference>
<reference evidence="2 3" key="1">
    <citation type="submission" date="2015-07" db="EMBL/GenBank/DDBJ databases">
        <title>Emmonsia species relationships and genome sequence.</title>
        <authorList>
            <consortium name="The Broad Institute Genomics Platform"/>
            <person name="Cuomo C.A."/>
            <person name="Munoz J.F."/>
            <person name="Imamovic A."/>
            <person name="Priest M.E."/>
            <person name="Young S."/>
            <person name="Clay O.K."/>
            <person name="McEwen J.G."/>
        </authorList>
    </citation>
    <scope>NUCLEOTIDE SEQUENCE [LARGE SCALE GENOMIC DNA]</scope>
    <source>
        <strain evidence="2 3">UAMH 9510</strain>
    </source>
</reference>